<comment type="caution">
    <text evidence="3">The sequence shown here is derived from an EMBL/GenBank/DDBJ whole genome shotgun (WGS) entry which is preliminary data.</text>
</comment>
<feature type="region of interest" description="Disordered" evidence="1">
    <location>
        <begin position="59"/>
        <end position="84"/>
    </location>
</feature>
<protein>
    <submittedName>
        <fullName evidence="3">Uncharacterized protein</fullName>
    </submittedName>
</protein>
<name>A0A0E2DBE2_LEPIR</name>
<gene>
    <name evidence="3" type="ORF">LEP1GSC105_0129</name>
</gene>
<dbReference type="AlphaFoldDB" id="A0A0E2DBE2"/>
<keyword evidence="2" id="KW-1133">Transmembrane helix</keyword>
<organism evidence="3 4">
    <name type="scientific">Leptospira interrogans str. UI 12758</name>
    <dbReference type="NCBI Taxonomy" id="1049938"/>
    <lineage>
        <taxon>Bacteria</taxon>
        <taxon>Pseudomonadati</taxon>
        <taxon>Spirochaetota</taxon>
        <taxon>Spirochaetia</taxon>
        <taxon>Leptospirales</taxon>
        <taxon>Leptospiraceae</taxon>
        <taxon>Leptospira</taxon>
    </lineage>
</organism>
<evidence type="ECO:0000256" key="2">
    <source>
        <dbReference type="SAM" id="Phobius"/>
    </source>
</evidence>
<evidence type="ECO:0000313" key="3">
    <source>
        <dbReference type="EMBL" id="EKR57234.1"/>
    </source>
</evidence>
<evidence type="ECO:0000313" key="4">
    <source>
        <dbReference type="Proteomes" id="UP000001340"/>
    </source>
</evidence>
<feature type="transmembrane region" description="Helical" evidence="2">
    <location>
        <begin position="7"/>
        <end position="26"/>
    </location>
</feature>
<reference evidence="3 4" key="1">
    <citation type="submission" date="2012-10" db="EMBL/GenBank/DDBJ databases">
        <authorList>
            <person name="Harkins D.M."/>
            <person name="Durkin A.S."/>
            <person name="Brinkac L.M."/>
            <person name="Haft D.H."/>
            <person name="Selengut J.D."/>
            <person name="Sanka R."/>
            <person name="DePew J."/>
            <person name="Purushe J."/>
            <person name="Chanthongthip A."/>
            <person name="Lattana O."/>
            <person name="Phetsouvanh R."/>
            <person name="Newton P.N."/>
            <person name="Vinetz J.M."/>
            <person name="Sutton G.G."/>
            <person name="Nierman W.C."/>
            <person name="Fouts D.E."/>
        </authorList>
    </citation>
    <scope>NUCLEOTIDE SEQUENCE [LARGE SCALE GENOMIC DNA]</scope>
    <source>
        <strain evidence="3 4">UI 12758</strain>
    </source>
</reference>
<accession>A0A0E2DBE2</accession>
<evidence type="ECO:0000256" key="1">
    <source>
        <dbReference type="SAM" id="MobiDB-lite"/>
    </source>
</evidence>
<keyword evidence="2" id="KW-0812">Transmembrane</keyword>
<dbReference type="Proteomes" id="UP000001340">
    <property type="component" value="Unassembled WGS sequence"/>
</dbReference>
<sequence length="84" mass="9585">MEASLKFLIGLTAISVISVFYFLQWLHGRSEDYDADDLIQKWSHIRKSYLTQEDAALKAANSTDKAKNTKPVSFLDPTKRHKGQ</sequence>
<dbReference type="RefSeq" id="WP_002122381.1">
    <property type="nucleotide sequence ID" value="NZ_AHNR02000004.1"/>
</dbReference>
<dbReference type="EMBL" id="AHNR02000004">
    <property type="protein sequence ID" value="EKR57234.1"/>
    <property type="molecule type" value="Genomic_DNA"/>
</dbReference>
<proteinExistence type="predicted"/>
<keyword evidence="2" id="KW-0472">Membrane</keyword>